<evidence type="ECO:0000313" key="6">
    <source>
        <dbReference type="Proteomes" id="UP000245423"/>
    </source>
</evidence>
<accession>A0A1M4PJD5</accession>
<evidence type="ECO:0000256" key="3">
    <source>
        <dbReference type="PROSITE-ProRule" id="PRU01106"/>
    </source>
</evidence>
<dbReference type="PROSITE" id="PS51770">
    <property type="entry name" value="HOTDOG_ACOT"/>
    <property type="match status" value="1"/>
</dbReference>
<dbReference type="SUPFAM" id="SSF54637">
    <property type="entry name" value="Thioesterase/thiol ester dehydrase-isomerase"/>
    <property type="match status" value="1"/>
</dbReference>
<dbReference type="Pfam" id="PF03061">
    <property type="entry name" value="4HBT"/>
    <property type="match status" value="1"/>
</dbReference>
<dbReference type="InterPro" id="IPR040170">
    <property type="entry name" value="Cytosol_ACT"/>
</dbReference>
<dbReference type="PANTHER" id="PTHR11049:SF31">
    <property type="entry name" value="HOTDOG ACOT-TYPE DOMAIN-CONTAINING PROTEIN"/>
    <property type="match status" value="1"/>
</dbReference>
<dbReference type="InterPro" id="IPR033120">
    <property type="entry name" value="HOTDOG_ACOT"/>
</dbReference>
<dbReference type="InterPro" id="IPR006683">
    <property type="entry name" value="Thioestr_dom"/>
</dbReference>
<dbReference type="GO" id="GO:0009062">
    <property type="term" value="P:fatty acid catabolic process"/>
    <property type="evidence" value="ECO:0007669"/>
    <property type="project" value="TreeGrafter"/>
</dbReference>
<reference evidence="5 6" key="1">
    <citation type="submission" date="2016-11" db="EMBL/GenBank/DDBJ databases">
        <authorList>
            <person name="Manzoor S."/>
        </authorList>
    </citation>
    <scope>NUCLEOTIDE SEQUENCE [LARGE SCALE GENOMIC DNA]</scope>
    <source>
        <strain evidence="5">Clostridium ultunense strain Esp</strain>
    </source>
</reference>
<dbReference type="AlphaFoldDB" id="A0A1M4PJD5"/>
<keyword evidence="6" id="KW-1185">Reference proteome</keyword>
<protein>
    <submittedName>
        <fullName evidence="5">Acyl-CoA hydrolase</fullName>
    </submittedName>
</protein>
<gene>
    <name evidence="5" type="ORF">CUESP1_0157</name>
</gene>
<dbReference type="GO" id="GO:0052816">
    <property type="term" value="F:long-chain fatty acyl-CoA hydrolase activity"/>
    <property type="evidence" value="ECO:0007669"/>
    <property type="project" value="TreeGrafter"/>
</dbReference>
<evidence type="ECO:0000256" key="1">
    <source>
        <dbReference type="ARBA" id="ARBA00010458"/>
    </source>
</evidence>
<evidence type="ECO:0000256" key="2">
    <source>
        <dbReference type="ARBA" id="ARBA00022801"/>
    </source>
</evidence>
<feature type="domain" description="HotDog ACOT-type" evidence="4">
    <location>
        <begin position="21"/>
        <end position="131"/>
    </location>
</feature>
<dbReference type="Proteomes" id="UP000245423">
    <property type="component" value="Chromosome 1"/>
</dbReference>
<dbReference type="EMBL" id="LT669839">
    <property type="protein sequence ID" value="SHD75556.1"/>
    <property type="molecule type" value="Genomic_DNA"/>
</dbReference>
<dbReference type="GO" id="GO:0005829">
    <property type="term" value="C:cytosol"/>
    <property type="evidence" value="ECO:0007669"/>
    <property type="project" value="TreeGrafter"/>
</dbReference>
<dbReference type="GO" id="GO:0006637">
    <property type="term" value="P:acyl-CoA metabolic process"/>
    <property type="evidence" value="ECO:0007669"/>
    <property type="project" value="TreeGrafter"/>
</dbReference>
<dbReference type="InterPro" id="IPR029069">
    <property type="entry name" value="HotDog_dom_sf"/>
</dbReference>
<comment type="similarity">
    <text evidence="1">Belongs to the acyl coenzyme A hydrolase family.</text>
</comment>
<dbReference type="CDD" id="cd03442">
    <property type="entry name" value="BFIT_BACH"/>
    <property type="match status" value="1"/>
</dbReference>
<sequence>MENKKGIANIINTFSTKEESVLNTVKVSRLVKSEDLNHHGTLFAGRVAEWFVEACFICGAKHTEKPENIVCINIHGLTFTEPANKGDIINLETKIAKVGRTSFVVYGKITKNNSDKILSDGFITFVFVDENGKAIPHNIKLAEPIDDEDIKIRTRTENLR</sequence>
<proteinExistence type="inferred from homology"/>
<dbReference type="PANTHER" id="PTHR11049">
    <property type="entry name" value="ACYL COENZYME A THIOESTER HYDROLASE"/>
    <property type="match status" value="1"/>
</dbReference>
<name>A0A1M4PJD5_9FIRM</name>
<evidence type="ECO:0000259" key="4">
    <source>
        <dbReference type="PROSITE" id="PS51770"/>
    </source>
</evidence>
<dbReference type="OrthoDB" id="9791628at2"/>
<organism evidence="5 6">
    <name type="scientific">[Clostridium] ultunense Esp</name>
    <dbReference type="NCBI Taxonomy" id="1288971"/>
    <lineage>
        <taxon>Bacteria</taxon>
        <taxon>Bacillati</taxon>
        <taxon>Bacillota</taxon>
        <taxon>Tissierellia</taxon>
        <taxon>Tissierellales</taxon>
        <taxon>Tepidimicrobiaceae</taxon>
        <taxon>Schnuerera</taxon>
    </lineage>
</organism>
<keyword evidence="2 3" id="KW-0378">Hydrolase</keyword>
<evidence type="ECO:0000313" key="5">
    <source>
        <dbReference type="EMBL" id="SHD75556.1"/>
    </source>
</evidence>
<dbReference type="Gene3D" id="3.10.129.10">
    <property type="entry name" value="Hotdog Thioesterase"/>
    <property type="match status" value="1"/>
</dbReference>